<name>A0A4V1AUL7_9BURK</name>
<keyword evidence="5" id="KW-1185">Reference proteome</keyword>
<feature type="compositionally biased region" description="Low complexity" evidence="1">
    <location>
        <begin position="33"/>
        <end position="50"/>
    </location>
</feature>
<evidence type="ECO:0000313" key="3">
    <source>
        <dbReference type="EMBL" id="GGY87035.1"/>
    </source>
</evidence>
<protein>
    <recommendedName>
        <fullName evidence="7">DUF4148 domain-containing protein</fullName>
    </recommendedName>
</protein>
<sequence length="149" mass="15188">MPARTPSRAPLLALSLLLAAGLAHATLPPPSPQQAAAAAQKKAQADAQAQQDKEKLIQSMDGIAARYRARAAREGWTTHPPVAVAAPSAALSAPAVATGMAPSKQPATGPVRSEKLGTAAPSADTKARPTQAMPRGADPTVNKSRHGKQ</sequence>
<dbReference type="EMBL" id="CP038026">
    <property type="protein sequence ID" value="QBQ39608.1"/>
    <property type="molecule type" value="Genomic_DNA"/>
</dbReference>
<evidence type="ECO:0000313" key="4">
    <source>
        <dbReference type="EMBL" id="QBQ39608.1"/>
    </source>
</evidence>
<dbReference type="EMBL" id="BMWW01000003">
    <property type="protein sequence ID" value="GGY87035.1"/>
    <property type="molecule type" value="Genomic_DNA"/>
</dbReference>
<dbReference type="AlphaFoldDB" id="A0A4V1AUL7"/>
<gene>
    <name evidence="4" type="ORF">E1742_25230</name>
    <name evidence="3" type="ORF">GCM10007388_20430</name>
</gene>
<evidence type="ECO:0000313" key="6">
    <source>
        <dbReference type="Proteomes" id="UP000619512"/>
    </source>
</evidence>
<dbReference type="OrthoDB" id="8760083at2"/>
<dbReference type="Proteomes" id="UP000619512">
    <property type="component" value="Unassembled WGS sequence"/>
</dbReference>
<feature type="chain" id="PRO_5044322962" description="DUF4148 domain-containing protein" evidence="2">
    <location>
        <begin position="26"/>
        <end position="149"/>
    </location>
</feature>
<organism evidence="3 6">
    <name type="scientific">Pseudoduganella plicata</name>
    <dbReference type="NCBI Taxonomy" id="321984"/>
    <lineage>
        <taxon>Bacteria</taxon>
        <taxon>Pseudomonadati</taxon>
        <taxon>Pseudomonadota</taxon>
        <taxon>Betaproteobacteria</taxon>
        <taxon>Burkholderiales</taxon>
        <taxon>Oxalobacteraceae</taxon>
        <taxon>Telluria group</taxon>
        <taxon>Pseudoduganella</taxon>
    </lineage>
</organism>
<dbReference type="Proteomes" id="UP000294359">
    <property type="component" value="Chromosome"/>
</dbReference>
<feature type="signal peptide" evidence="2">
    <location>
        <begin position="1"/>
        <end position="25"/>
    </location>
</feature>
<reference evidence="3" key="3">
    <citation type="submission" date="2022-12" db="EMBL/GenBank/DDBJ databases">
        <authorList>
            <person name="Sun Q."/>
            <person name="Kim S."/>
        </authorList>
    </citation>
    <scope>NUCLEOTIDE SEQUENCE</scope>
    <source>
        <strain evidence="3">KCTC 12344</strain>
    </source>
</reference>
<reference evidence="4 5" key="2">
    <citation type="submission" date="2019-03" db="EMBL/GenBank/DDBJ databases">
        <title>Draft Genome Sequences of Six Type Strains of the Genus Massilia.</title>
        <authorList>
            <person name="Miess H."/>
            <person name="Frediansyhah A."/>
            <person name="Gross H."/>
        </authorList>
    </citation>
    <scope>NUCLEOTIDE SEQUENCE [LARGE SCALE GENOMIC DNA]</scope>
    <source>
        <strain evidence="4 5">DSM 17505</strain>
    </source>
</reference>
<evidence type="ECO:0000313" key="5">
    <source>
        <dbReference type="Proteomes" id="UP000294359"/>
    </source>
</evidence>
<reference evidence="3" key="1">
    <citation type="journal article" date="2014" name="Int. J. Syst. Evol. Microbiol.">
        <title>Complete genome sequence of Corynebacterium casei LMG S-19264T (=DSM 44701T), isolated from a smear-ripened cheese.</title>
        <authorList>
            <consortium name="US DOE Joint Genome Institute (JGI-PGF)"/>
            <person name="Walter F."/>
            <person name="Albersmeier A."/>
            <person name="Kalinowski J."/>
            <person name="Ruckert C."/>
        </authorList>
    </citation>
    <scope>NUCLEOTIDE SEQUENCE</scope>
    <source>
        <strain evidence="3">KCTC 12344</strain>
    </source>
</reference>
<feature type="region of interest" description="Disordered" evidence="1">
    <location>
        <begin position="25"/>
        <end position="54"/>
    </location>
</feature>
<accession>A0A4V1AUL7</accession>
<evidence type="ECO:0008006" key="7">
    <source>
        <dbReference type="Google" id="ProtNLM"/>
    </source>
</evidence>
<evidence type="ECO:0000256" key="2">
    <source>
        <dbReference type="SAM" id="SignalP"/>
    </source>
</evidence>
<evidence type="ECO:0000256" key="1">
    <source>
        <dbReference type="SAM" id="MobiDB-lite"/>
    </source>
</evidence>
<keyword evidence="2" id="KW-0732">Signal</keyword>
<feature type="region of interest" description="Disordered" evidence="1">
    <location>
        <begin position="96"/>
        <end position="149"/>
    </location>
</feature>
<proteinExistence type="predicted"/>